<evidence type="ECO:0000313" key="2">
    <source>
        <dbReference type="EMBL" id="CAD7087153.1"/>
    </source>
</evidence>
<dbReference type="FunCoup" id="A0A7R8UUB8">
    <property type="interactions" value="505"/>
</dbReference>
<dbReference type="OMA" id="KFLRNPY"/>
<sequence>MFTKLGLLVLKRRFPVACASQLRTYLSESYKCTQTWENRLQPDYMQKINLDSLYLDIEQSFNQNGKPSVIDVDIFVNKLTNNVNADEVSDLLHKLRLTEETSNTLPSTGHAVIRAFLESDHVEDLLHMLDDRLNYGIFLDHYLANYLLDELTKRKDFTAAARVATMLMLQEDFGNEISLPMALYACWNYLGDPKPFYPVEEKQEETKKSKDEVKVRVKFLRNEYFDDHFDLRDNFHLVGKTLLMIGSQIQPGNIGKNAQLLGAVLYQKYDKVLTLLPEVKSVLHKDVVQIASKQIEQIPEDKLGENGQQVKTQLQTLSADSSLNSSNFGEDVENLIKTAVAKCEKDEIAKQESVYKSWMELRENKLKEEIERLDRAKRLQEIEKMTESMKLEEQKLWFFENEDKIDLQIDSKKVFYPKRWFGKKKKPRVIDEGYVPPEVRQKQ</sequence>
<protein>
    <recommendedName>
        <fullName evidence="4">Mitochondrial 28S ribosomal protein S27</fullName>
    </recommendedName>
</protein>
<name>A0A7R8UUB8_HERIL</name>
<dbReference type="EMBL" id="LR899012">
    <property type="protein sequence ID" value="CAD7087153.1"/>
    <property type="molecule type" value="Genomic_DNA"/>
</dbReference>
<dbReference type="OrthoDB" id="19830at2759"/>
<dbReference type="AlphaFoldDB" id="A0A7R8UUB8"/>
<evidence type="ECO:0008006" key="4">
    <source>
        <dbReference type="Google" id="ProtNLM"/>
    </source>
</evidence>
<dbReference type="InterPro" id="IPR034913">
    <property type="entry name" value="mS27/PTCD2"/>
</dbReference>
<dbReference type="PANTHER" id="PTHR21393">
    <property type="entry name" value="MITOCHONDRIAL 28S RIBOSOMAL PROTEIN S27"/>
    <property type="match status" value="1"/>
</dbReference>
<organism evidence="2 3">
    <name type="scientific">Hermetia illucens</name>
    <name type="common">Black soldier fly</name>
    <dbReference type="NCBI Taxonomy" id="343691"/>
    <lineage>
        <taxon>Eukaryota</taxon>
        <taxon>Metazoa</taxon>
        <taxon>Ecdysozoa</taxon>
        <taxon>Arthropoda</taxon>
        <taxon>Hexapoda</taxon>
        <taxon>Insecta</taxon>
        <taxon>Pterygota</taxon>
        <taxon>Neoptera</taxon>
        <taxon>Endopterygota</taxon>
        <taxon>Diptera</taxon>
        <taxon>Brachycera</taxon>
        <taxon>Stratiomyomorpha</taxon>
        <taxon>Stratiomyidae</taxon>
        <taxon>Hermetiinae</taxon>
        <taxon>Hermetia</taxon>
    </lineage>
</organism>
<dbReference type="Pfam" id="PF10037">
    <property type="entry name" value="MRP-S27"/>
    <property type="match status" value="1"/>
</dbReference>
<dbReference type="GO" id="GO:0005739">
    <property type="term" value="C:mitochondrion"/>
    <property type="evidence" value="ECO:0007669"/>
    <property type="project" value="UniProtKB-SubCell"/>
</dbReference>
<keyword evidence="3" id="KW-1185">Reference proteome</keyword>
<dbReference type="InterPro" id="IPR019266">
    <property type="entry name" value="Ribosomal_mS27"/>
</dbReference>
<dbReference type="PANTHER" id="PTHR21393:SF0">
    <property type="entry name" value="SMALL RIBOSOMAL SUBUNIT PROTEIN MS27"/>
    <property type="match status" value="1"/>
</dbReference>
<dbReference type="InParanoid" id="A0A7R8UUB8"/>
<reference evidence="2 3" key="1">
    <citation type="submission" date="2020-11" db="EMBL/GenBank/DDBJ databases">
        <authorList>
            <person name="Wallbank WR R."/>
            <person name="Pardo Diaz C."/>
            <person name="Kozak K."/>
            <person name="Martin S."/>
            <person name="Jiggins C."/>
            <person name="Moest M."/>
            <person name="Warren A I."/>
            <person name="Generalovic N T."/>
            <person name="Byers J.R.P. K."/>
            <person name="Montejo-Kovacevich G."/>
            <person name="Yen C E."/>
        </authorList>
    </citation>
    <scope>NUCLEOTIDE SEQUENCE [LARGE SCALE GENOMIC DNA]</scope>
</reference>
<gene>
    <name evidence="2" type="ORF">HERILL_LOCUS9877</name>
</gene>
<comment type="subcellular location">
    <subcellularLocation>
        <location evidence="1">Mitochondrion</location>
    </subcellularLocation>
</comment>
<accession>A0A7R8UUB8</accession>
<proteinExistence type="predicted"/>
<evidence type="ECO:0000313" key="3">
    <source>
        <dbReference type="Proteomes" id="UP000594454"/>
    </source>
</evidence>
<dbReference type="Proteomes" id="UP000594454">
    <property type="component" value="Chromosome 4"/>
</dbReference>
<evidence type="ECO:0000256" key="1">
    <source>
        <dbReference type="ARBA" id="ARBA00004173"/>
    </source>
</evidence>